<evidence type="ECO:0000256" key="2">
    <source>
        <dbReference type="ARBA" id="ARBA00012727"/>
    </source>
</evidence>
<dbReference type="GO" id="GO:0006310">
    <property type="term" value="P:DNA recombination"/>
    <property type="evidence" value="ECO:0007669"/>
    <property type="project" value="InterPro"/>
</dbReference>
<comment type="catalytic activity">
    <reaction evidence="4">
        <text>ATP + (deoxyribonucleotide)n-3'-hydroxyl + 5'-phospho-(deoxyribonucleotide)m = (deoxyribonucleotide)n+m + AMP + diphosphate.</text>
        <dbReference type="EC" id="6.5.1.1"/>
    </reaction>
</comment>
<keyword evidence="3 7" id="KW-0436">Ligase</keyword>
<dbReference type="Proteomes" id="UP000440694">
    <property type="component" value="Unassembled WGS sequence"/>
</dbReference>
<dbReference type="InterPro" id="IPR044119">
    <property type="entry name" value="Adenylation_LigC-like"/>
</dbReference>
<keyword evidence="8" id="KW-1185">Reference proteome</keyword>
<protein>
    <recommendedName>
        <fullName evidence="2">DNA ligase (ATP)</fullName>
        <ecNumber evidence="2">6.5.1.1</ecNumber>
    </recommendedName>
</protein>
<evidence type="ECO:0000313" key="8">
    <source>
        <dbReference type="Proteomes" id="UP000440694"/>
    </source>
</evidence>
<comment type="caution">
    <text evidence="7">The sequence shown here is derived from an EMBL/GenBank/DDBJ whole genome shotgun (WGS) entry which is preliminary data.</text>
</comment>
<evidence type="ECO:0000259" key="6">
    <source>
        <dbReference type="Pfam" id="PF04679"/>
    </source>
</evidence>
<dbReference type="NCBIfam" id="NF006078">
    <property type="entry name" value="PRK08224.1"/>
    <property type="match status" value="1"/>
</dbReference>
<dbReference type="GO" id="GO:0003910">
    <property type="term" value="F:DNA ligase (ATP) activity"/>
    <property type="evidence" value="ECO:0007669"/>
    <property type="project" value="UniProtKB-EC"/>
</dbReference>
<dbReference type="Pfam" id="PF01068">
    <property type="entry name" value="DNA_ligase_A_M"/>
    <property type="match status" value="1"/>
</dbReference>
<dbReference type="InterPro" id="IPR012340">
    <property type="entry name" value="NA-bd_OB-fold"/>
</dbReference>
<dbReference type="Gene3D" id="2.40.50.140">
    <property type="entry name" value="Nucleic acid-binding proteins"/>
    <property type="match status" value="1"/>
</dbReference>
<comment type="similarity">
    <text evidence="1">Belongs to the ATP-dependent DNA ligase family.</text>
</comment>
<dbReference type="AlphaFoldDB" id="A0A6I3KMB8"/>
<dbReference type="Gene3D" id="3.30.470.30">
    <property type="entry name" value="DNA ligase/mRNA capping enzyme"/>
    <property type="match status" value="1"/>
</dbReference>
<proteinExistence type="inferred from homology"/>
<dbReference type="CDD" id="cd07905">
    <property type="entry name" value="Adenylation_DNA_ligase_LigC"/>
    <property type="match status" value="1"/>
</dbReference>
<dbReference type="GO" id="GO:0005524">
    <property type="term" value="F:ATP binding"/>
    <property type="evidence" value="ECO:0007669"/>
    <property type="project" value="InterPro"/>
</dbReference>
<evidence type="ECO:0000259" key="5">
    <source>
        <dbReference type="Pfam" id="PF01068"/>
    </source>
</evidence>
<dbReference type="InterPro" id="IPR044117">
    <property type="entry name" value="OBF_LigC-like"/>
</dbReference>
<dbReference type="SUPFAM" id="SSF50249">
    <property type="entry name" value="Nucleic acid-binding proteins"/>
    <property type="match status" value="1"/>
</dbReference>
<dbReference type="CDD" id="cd07970">
    <property type="entry name" value="OBF_DNA_ligase_LigC"/>
    <property type="match status" value="1"/>
</dbReference>
<feature type="domain" description="ATP-dependent DNA ligase family profile" evidence="5">
    <location>
        <begin position="13"/>
        <end position="190"/>
    </location>
</feature>
<evidence type="ECO:0000256" key="4">
    <source>
        <dbReference type="ARBA" id="ARBA00034003"/>
    </source>
</evidence>
<organism evidence="7 8">
    <name type="scientific">Hyphomicrobium album</name>
    <dbReference type="NCBI Taxonomy" id="2665159"/>
    <lineage>
        <taxon>Bacteria</taxon>
        <taxon>Pseudomonadati</taxon>
        <taxon>Pseudomonadota</taxon>
        <taxon>Alphaproteobacteria</taxon>
        <taxon>Hyphomicrobiales</taxon>
        <taxon>Hyphomicrobiaceae</taxon>
        <taxon>Hyphomicrobium</taxon>
    </lineage>
</organism>
<dbReference type="SUPFAM" id="SSF56091">
    <property type="entry name" value="DNA ligase/mRNA capping enzyme, catalytic domain"/>
    <property type="match status" value="1"/>
</dbReference>
<dbReference type="PANTHER" id="PTHR45674">
    <property type="entry name" value="DNA LIGASE 1/3 FAMILY MEMBER"/>
    <property type="match status" value="1"/>
</dbReference>
<dbReference type="EC" id="6.5.1.1" evidence="2"/>
<gene>
    <name evidence="7" type="ORF">GIW81_18290</name>
</gene>
<dbReference type="Pfam" id="PF04679">
    <property type="entry name" value="DNA_ligase_A_C"/>
    <property type="match status" value="1"/>
</dbReference>
<dbReference type="EMBL" id="WMBQ01000002">
    <property type="protein sequence ID" value="MTD96294.1"/>
    <property type="molecule type" value="Genomic_DNA"/>
</dbReference>
<dbReference type="PANTHER" id="PTHR45674:SF4">
    <property type="entry name" value="DNA LIGASE 1"/>
    <property type="match status" value="1"/>
</dbReference>
<evidence type="ECO:0000256" key="1">
    <source>
        <dbReference type="ARBA" id="ARBA00007572"/>
    </source>
</evidence>
<sequence length="326" mass="36518">MEARLVEVLPREPGWQYEPKWDGFRCLVFRDGGEVELKAKSGKSLNRFFPDAVRTIAALPMKKLVLDGELLIAVDGSFSFEALQMRLHPAASRVAKLSAEQPATFVAFDCLLDARGKSLLAAPFERRREALETVFERTGEGDYFAPTPFTRDVKKADRWLKGAQVQTDGVIAKRLDLAYEAGERAMLKVKRLRTADCVVGGFRYESNSKLVGSLLLGLYDKQGLLHHVGFTSAIPAAEKAALTKKLEKLIWPPGFTGDAPGGPSRWSTERTGEWEPLKPKLVVEVRYDHVTGGRFRHGTKLVRWRPDKAPRQCTFEQLKGPAREPR</sequence>
<feature type="domain" description="DNA ligase ATP-dependent C-terminal" evidence="6">
    <location>
        <begin position="208"/>
        <end position="308"/>
    </location>
</feature>
<evidence type="ECO:0000313" key="7">
    <source>
        <dbReference type="EMBL" id="MTD96294.1"/>
    </source>
</evidence>
<evidence type="ECO:0000256" key="3">
    <source>
        <dbReference type="ARBA" id="ARBA00022598"/>
    </source>
</evidence>
<accession>A0A6I3KMB8</accession>
<name>A0A6I3KMB8_9HYPH</name>
<dbReference type="InterPro" id="IPR012310">
    <property type="entry name" value="DNA_ligase_ATP-dep_cent"/>
</dbReference>
<dbReference type="InterPro" id="IPR050191">
    <property type="entry name" value="ATP-dep_DNA_ligase"/>
</dbReference>
<reference evidence="7 8" key="1">
    <citation type="submission" date="2019-11" db="EMBL/GenBank/DDBJ databases">
        <title>Identification of a novel strain.</title>
        <authorList>
            <person name="Xu Q."/>
            <person name="Wang G."/>
        </authorList>
    </citation>
    <scope>NUCLEOTIDE SEQUENCE [LARGE SCALE GENOMIC DNA]</scope>
    <source>
        <strain evidence="8">xq</strain>
    </source>
</reference>
<dbReference type="InterPro" id="IPR012309">
    <property type="entry name" value="DNA_ligase_ATP-dep_C"/>
</dbReference>
<dbReference type="GO" id="GO:0006281">
    <property type="term" value="P:DNA repair"/>
    <property type="evidence" value="ECO:0007669"/>
    <property type="project" value="InterPro"/>
</dbReference>